<name>A0A964T4N8_9HYPH</name>
<dbReference type="SUPFAM" id="SSF52540">
    <property type="entry name" value="P-loop containing nucleoside triphosphate hydrolases"/>
    <property type="match status" value="1"/>
</dbReference>
<dbReference type="Gene3D" id="3.40.50.300">
    <property type="entry name" value="P-loop containing nucleotide triphosphate hydrolases"/>
    <property type="match status" value="1"/>
</dbReference>
<dbReference type="InterPro" id="IPR017871">
    <property type="entry name" value="ABC_transporter-like_CS"/>
</dbReference>
<protein>
    <submittedName>
        <fullName evidence="6">ABC transporter ATP-binding protein</fullName>
    </submittedName>
</protein>
<keyword evidence="4 6" id="KW-0067">ATP-binding</keyword>
<dbReference type="AlphaFoldDB" id="A0A964T4N8"/>
<sequence length="254" mass="28440">MRGVGKRYPLEDGAEVDALAGFDLDIADKEFVSLIGPSGCGKSTALSIVAGLQEPTHGEVLIAGHPPARARADREIGVVFQQPVLLPWRTIRANCTLLLEVAGRWTKEAEERASAILEIVGLADFAERYPHQLSGGMKQRAAIARALCLDPLLLLMDEPFGALDEFTRHQMNIELMRIWSRDRKTILFVTHNIAEAVFMSDRVIAMSPRPGRIVEEITVPLPRPRDPDVRFTREFTECVFHLQRLLERDEGRLP</sequence>
<dbReference type="PROSITE" id="PS00211">
    <property type="entry name" value="ABC_TRANSPORTER_1"/>
    <property type="match status" value="1"/>
</dbReference>
<evidence type="ECO:0000256" key="4">
    <source>
        <dbReference type="ARBA" id="ARBA00022840"/>
    </source>
</evidence>
<dbReference type="InterPro" id="IPR050166">
    <property type="entry name" value="ABC_transporter_ATP-bind"/>
</dbReference>
<comment type="caution">
    <text evidence="6">The sequence shown here is derived from an EMBL/GenBank/DDBJ whole genome shotgun (WGS) entry which is preliminary data.</text>
</comment>
<dbReference type="Proteomes" id="UP000773614">
    <property type="component" value="Unassembled WGS sequence"/>
</dbReference>
<feature type="domain" description="ABC transporter" evidence="5">
    <location>
        <begin position="1"/>
        <end position="233"/>
    </location>
</feature>
<dbReference type="InterPro" id="IPR003593">
    <property type="entry name" value="AAA+_ATPase"/>
</dbReference>
<keyword evidence="3" id="KW-0547">Nucleotide-binding</keyword>
<gene>
    <name evidence="6" type="ORF">E4O86_12075</name>
</gene>
<dbReference type="InterPro" id="IPR003439">
    <property type="entry name" value="ABC_transporter-like_ATP-bd"/>
</dbReference>
<evidence type="ECO:0000313" key="6">
    <source>
        <dbReference type="EMBL" id="MYZ48446.1"/>
    </source>
</evidence>
<dbReference type="Pfam" id="PF00005">
    <property type="entry name" value="ABC_tran"/>
    <property type="match status" value="1"/>
</dbReference>
<dbReference type="PANTHER" id="PTHR42788:SF13">
    <property type="entry name" value="ALIPHATIC SULFONATES IMPORT ATP-BINDING PROTEIN SSUB"/>
    <property type="match status" value="1"/>
</dbReference>
<evidence type="ECO:0000313" key="7">
    <source>
        <dbReference type="Proteomes" id="UP000773614"/>
    </source>
</evidence>
<organism evidence="6 7">
    <name type="scientific">Propylenella binzhouense</name>
    <dbReference type="NCBI Taxonomy" id="2555902"/>
    <lineage>
        <taxon>Bacteria</taxon>
        <taxon>Pseudomonadati</taxon>
        <taxon>Pseudomonadota</taxon>
        <taxon>Alphaproteobacteria</taxon>
        <taxon>Hyphomicrobiales</taxon>
        <taxon>Propylenellaceae</taxon>
        <taxon>Propylenella</taxon>
    </lineage>
</organism>
<accession>A0A964T4N8</accession>
<dbReference type="GO" id="GO:0016887">
    <property type="term" value="F:ATP hydrolysis activity"/>
    <property type="evidence" value="ECO:0007669"/>
    <property type="project" value="InterPro"/>
</dbReference>
<evidence type="ECO:0000256" key="2">
    <source>
        <dbReference type="ARBA" id="ARBA00022448"/>
    </source>
</evidence>
<dbReference type="GO" id="GO:0005524">
    <property type="term" value="F:ATP binding"/>
    <property type="evidence" value="ECO:0007669"/>
    <property type="project" value="UniProtKB-KW"/>
</dbReference>
<proteinExistence type="inferred from homology"/>
<evidence type="ECO:0000259" key="5">
    <source>
        <dbReference type="PROSITE" id="PS50893"/>
    </source>
</evidence>
<keyword evidence="2" id="KW-0813">Transport</keyword>
<dbReference type="PROSITE" id="PS50893">
    <property type="entry name" value="ABC_TRANSPORTER_2"/>
    <property type="match status" value="1"/>
</dbReference>
<evidence type="ECO:0000256" key="3">
    <source>
        <dbReference type="ARBA" id="ARBA00022741"/>
    </source>
</evidence>
<reference evidence="6" key="1">
    <citation type="submission" date="2019-03" db="EMBL/GenBank/DDBJ databases">
        <title>Afifella sp. nov., isolated from activated sludge.</title>
        <authorList>
            <person name="Li Q."/>
            <person name="Liu Y."/>
        </authorList>
    </citation>
    <scope>NUCLEOTIDE SEQUENCE</scope>
    <source>
        <strain evidence="6">L72</strain>
    </source>
</reference>
<dbReference type="SMART" id="SM00382">
    <property type="entry name" value="AAA"/>
    <property type="match status" value="1"/>
</dbReference>
<dbReference type="EMBL" id="SPKJ01000038">
    <property type="protein sequence ID" value="MYZ48446.1"/>
    <property type="molecule type" value="Genomic_DNA"/>
</dbReference>
<evidence type="ECO:0000256" key="1">
    <source>
        <dbReference type="ARBA" id="ARBA00005417"/>
    </source>
</evidence>
<dbReference type="CDD" id="cd03293">
    <property type="entry name" value="ABC_NrtD_SsuB_transporters"/>
    <property type="match status" value="1"/>
</dbReference>
<dbReference type="OrthoDB" id="9807242at2"/>
<dbReference type="InterPro" id="IPR027417">
    <property type="entry name" value="P-loop_NTPase"/>
</dbReference>
<dbReference type="PANTHER" id="PTHR42788">
    <property type="entry name" value="TAURINE IMPORT ATP-BINDING PROTEIN-RELATED"/>
    <property type="match status" value="1"/>
</dbReference>
<keyword evidence="7" id="KW-1185">Reference proteome</keyword>
<comment type="similarity">
    <text evidence="1">Belongs to the ABC transporter superfamily.</text>
</comment>